<feature type="compositionally biased region" description="Basic and acidic residues" evidence="1">
    <location>
        <begin position="27"/>
        <end position="37"/>
    </location>
</feature>
<dbReference type="EMBL" id="CU928171">
    <property type="protein sequence ID" value="CAR24845.1"/>
    <property type="molecule type" value="Genomic_DNA"/>
</dbReference>
<feature type="region of interest" description="Disordered" evidence="1">
    <location>
        <begin position="694"/>
        <end position="741"/>
    </location>
</feature>
<protein>
    <submittedName>
        <fullName evidence="2">KLTH0G05632p</fullName>
    </submittedName>
</protein>
<feature type="compositionally biased region" description="Polar residues" evidence="1">
    <location>
        <begin position="481"/>
        <end position="494"/>
    </location>
</feature>
<dbReference type="RefSeq" id="XP_002555282.1">
    <property type="nucleotide sequence ID" value="XM_002555236.1"/>
</dbReference>
<dbReference type="GeneID" id="8293549"/>
<feature type="compositionally biased region" description="Low complexity" evidence="1">
    <location>
        <begin position="694"/>
        <end position="721"/>
    </location>
</feature>
<feature type="region of interest" description="Disordered" evidence="1">
    <location>
        <begin position="278"/>
        <end position="306"/>
    </location>
</feature>
<feature type="region of interest" description="Disordered" evidence="1">
    <location>
        <begin position="1"/>
        <end position="37"/>
    </location>
</feature>
<dbReference type="InParanoid" id="C5DM34"/>
<dbReference type="OrthoDB" id="843225at2759"/>
<feature type="compositionally biased region" description="Polar residues" evidence="1">
    <location>
        <begin position="645"/>
        <end position="654"/>
    </location>
</feature>
<dbReference type="InterPro" id="IPR014729">
    <property type="entry name" value="Rossmann-like_a/b/a_fold"/>
</dbReference>
<dbReference type="AlphaFoldDB" id="C5DM34"/>
<feature type="compositionally biased region" description="Basic and acidic residues" evidence="1">
    <location>
        <begin position="613"/>
        <end position="633"/>
    </location>
</feature>
<gene>
    <name evidence="2" type="ordered locus">KLTH0G05632g</name>
</gene>
<evidence type="ECO:0000313" key="3">
    <source>
        <dbReference type="Proteomes" id="UP000002036"/>
    </source>
</evidence>
<feature type="compositionally biased region" description="Polar residues" evidence="1">
    <location>
        <begin position="452"/>
        <end position="463"/>
    </location>
</feature>
<sequence>MTDFDEKNSKPSDAGGSRKNKSSGKSEGIEARDNLKVPNKDSGASLFLSSVSFDTVPLLAGVACEESHEPCCNDHSLDYTEDEFYDNESTVDFAHHYDGGDRLVVPFTRFSGSQLRGQSNASISMINSTVDGLDGIYVGKDGKITRTDYPTRPTIVNDAIVINRAHKDWPALWSTRRQQIEQRVHSPAAHFVFPEILFPSEKPTALSASDGYTPLSKEEKRKALVISKKVGFPNSPRTLLCHISGRKHTWTPLDWLLKKFSHDVDHLVIIANIPKMSNHRSRSRSRSRSAAPRSESADGPRDKTQHKHEHWLEWASGYDAAVIKETLNDILRYVTTILPKNRAVKVTVEIVIGRIQKIVTDAINVYSPDLIVMSSLRYKPNESIVKWRSRKTIDRFCQTCPVPIVLVPVRKMKDLEDEILNELRVMKGFSKVGEKEGVQIQNPARGDKDISQESQKFQPPETASKQSSSQSLSDDERSDTESMNSSIASSGVTDSRLQRKLADFRKNAQNEIDKIERNPHLDHDQKLISKVDAITESSLRFTNRLDEMNYSTESFAELKRVFTGDGKPQTGGHRKSMLDVLGPSEKVKKIKTPSIKVEESTSPSRKSQIKFAPEVKSRDGRDRIFPPDSRPIERTLSYDLALRPESSQGTSSSSRDMDLRKVRSASGLKPTKSAGSSSSDYLKKKSKGFFSFFKVPESNSNSPASSAVSSRRSSVGSESSGIVVGTPHKKKRSRFFGFVKP</sequence>
<feature type="region of interest" description="Disordered" evidence="1">
    <location>
        <begin position="564"/>
        <end position="682"/>
    </location>
</feature>
<dbReference type="OMA" id="IEWTSGY"/>
<dbReference type="STRING" id="559295.C5DM34"/>
<evidence type="ECO:0000256" key="1">
    <source>
        <dbReference type="SAM" id="MobiDB-lite"/>
    </source>
</evidence>
<keyword evidence="3" id="KW-1185">Reference proteome</keyword>
<reference evidence="2 3" key="1">
    <citation type="journal article" date="2009" name="Genome Res.">
        <title>Comparative genomics of protoploid Saccharomycetaceae.</title>
        <authorList>
            <consortium name="The Genolevures Consortium"/>
            <person name="Souciet J.-L."/>
            <person name="Dujon B."/>
            <person name="Gaillardin C."/>
            <person name="Johnston M."/>
            <person name="Baret P.V."/>
            <person name="Cliften P."/>
            <person name="Sherman D.J."/>
            <person name="Weissenbach J."/>
            <person name="Westhof E."/>
            <person name="Wincker P."/>
            <person name="Jubin C."/>
            <person name="Poulain J."/>
            <person name="Barbe V."/>
            <person name="Segurens B."/>
            <person name="Artiguenave F."/>
            <person name="Anthouard V."/>
            <person name="Vacherie B."/>
            <person name="Val M.-E."/>
            <person name="Fulton R.S."/>
            <person name="Minx P."/>
            <person name="Wilson R."/>
            <person name="Durrens P."/>
            <person name="Jean G."/>
            <person name="Marck C."/>
            <person name="Martin T."/>
            <person name="Nikolski M."/>
            <person name="Rolland T."/>
            <person name="Seret M.-L."/>
            <person name="Casaregola S."/>
            <person name="Despons L."/>
            <person name="Fairhead C."/>
            <person name="Fischer G."/>
            <person name="Lafontaine I."/>
            <person name="Leh V."/>
            <person name="Lemaire M."/>
            <person name="de Montigny J."/>
            <person name="Neuveglise C."/>
            <person name="Thierry A."/>
            <person name="Blanc-Lenfle I."/>
            <person name="Bleykasten C."/>
            <person name="Diffels J."/>
            <person name="Fritsch E."/>
            <person name="Frangeul L."/>
            <person name="Goeffon A."/>
            <person name="Jauniaux N."/>
            <person name="Kachouri-Lafond R."/>
            <person name="Payen C."/>
            <person name="Potier S."/>
            <person name="Pribylova L."/>
            <person name="Ozanne C."/>
            <person name="Richard G.-F."/>
            <person name="Sacerdot C."/>
            <person name="Straub M.-L."/>
            <person name="Talla E."/>
        </authorList>
    </citation>
    <scope>NUCLEOTIDE SEQUENCE [LARGE SCALE GENOMIC DNA]</scope>
    <source>
        <strain evidence="3">ATCC 56472 / CBS 6340 / NRRL Y-8284</strain>
    </source>
</reference>
<feature type="region of interest" description="Disordered" evidence="1">
    <location>
        <begin position="436"/>
        <end position="494"/>
    </location>
</feature>
<accession>C5DM34</accession>
<evidence type="ECO:0000313" key="2">
    <source>
        <dbReference type="EMBL" id="CAR24845.1"/>
    </source>
</evidence>
<dbReference type="KEGG" id="lth:KLTH0G05632g"/>
<dbReference type="HOGENOM" id="CLU_012887_0_0_1"/>
<dbReference type="eggNOG" id="ENOG502RISH">
    <property type="taxonomic scope" value="Eukaryota"/>
</dbReference>
<proteinExistence type="predicted"/>
<feature type="compositionally biased region" description="Basic residues" evidence="1">
    <location>
        <begin position="278"/>
        <end position="287"/>
    </location>
</feature>
<organism evidence="2 3">
    <name type="scientific">Lachancea thermotolerans (strain ATCC 56472 / CBS 6340 / NRRL Y-8284)</name>
    <name type="common">Yeast</name>
    <name type="synonym">Kluyveromyces thermotolerans</name>
    <dbReference type="NCBI Taxonomy" id="559295"/>
    <lineage>
        <taxon>Eukaryota</taxon>
        <taxon>Fungi</taxon>
        <taxon>Dikarya</taxon>
        <taxon>Ascomycota</taxon>
        <taxon>Saccharomycotina</taxon>
        <taxon>Saccharomycetes</taxon>
        <taxon>Saccharomycetales</taxon>
        <taxon>Saccharomycetaceae</taxon>
        <taxon>Lachancea</taxon>
    </lineage>
</organism>
<dbReference type="FunCoup" id="C5DM34">
    <property type="interactions" value="94"/>
</dbReference>
<feature type="compositionally biased region" description="Basic and acidic residues" evidence="1">
    <location>
        <begin position="1"/>
        <end position="10"/>
    </location>
</feature>
<dbReference type="Proteomes" id="UP000002036">
    <property type="component" value="Chromosome G"/>
</dbReference>
<dbReference type="Gene3D" id="3.40.50.620">
    <property type="entry name" value="HUPs"/>
    <property type="match status" value="1"/>
</dbReference>
<name>C5DM34_LACTC</name>